<evidence type="ECO:0000256" key="1">
    <source>
        <dbReference type="SAM" id="Phobius"/>
    </source>
</evidence>
<dbReference type="EMBL" id="JYDO01000013">
    <property type="protein sequence ID" value="KRZ78257.1"/>
    <property type="molecule type" value="Genomic_DNA"/>
</dbReference>
<keyword evidence="1" id="KW-1133">Transmembrane helix</keyword>
<keyword evidence="1" id="KW-0472">Membrane</keyword>
<proteinExistence type="predicted"/>
<accession>A0A0V1N2N3</accession>
<keyword evidence="3" id="KW-1185">Reference proteome</keyword>
<dbReference type="Proteomes" id="UP000054843">
    <property type="component" value="Unassembled WGS sequence"/>
</dbReference>
<name>A0A0V1N2N3_9BILA</name>
<evidence type="ECO:0000313" key="2">
    <source>
        <dbReference type="EMBL" id="KRZ78257.1"/>
    </source>
</evidence>
<organism evidence="2 3">
    <name type="scientific">Trichinella papuae</name>
    <dbReference type="NCBI Taxonomy" id="268474"/>
    <lineage>
        <taxon>Eukaryota</taxon>
        <taxon>Metazoa</taxon>
        <taxon>Ecdysozoa</taxon>
        <taxon>Nematoda</taxon>
        <taxon>Enoplea</taxon>
        <taxon>Dorylaimia</taxon>
        <taxon>Trichinellida</taxon>
        <taxon>Trichinellidae</taxon>
        <taxon>Trichinella</taxon>
    </lineage>
</organism>
<evidence type="ECO:0000313" key="3">
    <source>
        <dbReference type="Proteomes" id="UP000054843"/>
    </source>
</evidence>
<dbReference type="AlphaFoldDB" id="A0A0V1N2N3"/>
<feature type="transmembrane region" description="Helical" evidence="1">
    <location>
        <begin position="20"/>
        <end position="39"/>
    </location>
</feature>
<reference evidence="2 3" key="1">
    <citation type="submission" date="2015-01" db="EMBL/GenBank/DDBJ databases">
        <title>Evolution of Trichinella species and genotypes.</title>
        <authorList>
            <person name="Korhonen P.K."/>
            <person name="Edoardo P."/>
            <person name="Giuseppe L.R."/>
            <person name="Gasser R.B."/>
        </authorList>
    </citation>
    <scope>NUCLEOTIDE SEQUENCE [LARGE SCALE GENOMIC DNA]</scope>
    <source>
        <strain evidence="2">ISS1980</strain>
    </source>
</reference>
<comment type="caution">
    <text evidence="2">The sequence shown here is derived from an EMBL/GenBank/DDBJ whole genome shotgun (WGS) entry which is preliminary data.</text>
</comment>
<keyword evidence="1" id="KW-0812">Transmembrane</keyword>
<protein>
    <submittedName>
        <fullName evidence="2">Uncharacterized protein</fullName>
    </submittedName>
</protein>
<gene>
    <name evidence="2" type="ORF">T10_12273</name>
</gene>
<sequence>MHEQETTDESSVELITSKQFSVLWLFIIMVEMLALYQCCGDQTRLSIIRSLSVVSIHTLNMWCRISVAC</sequence>